<sequence length="378" mass="40721">MALRADSNGIDASLYRKTGSWSTVLADASLGTTAAQEAADRLPDEVAKTLKSQQADPRDISAMTEALQPVEGLRAPVARMVAVHDGQVVLNEIIPGLKVENTAVDTGPFPNFVALARARGGAFSYLVAEAGRAGGEVHLYNTTSPERVASRGIVGVPEETHVARKVPGEYDQPKNQAAAEEMARRNAEEVADLIREMAHDNYVRLIVISGDVKSREMVRDYVHSSLQPLVAMLEANTRTGGADRNAVDAEIRKLVDTVTATELETLSQRVADNSGNSRANLALGINEVVEALQQAQADTILVSQYQDEHTLRALSAEPWVAVEDDPNHAELVIGQWPAPEVLLRATALTDATIRYVPDGLLPNGVGIAALLRWPRNNH</sequence>
<keyword evidence="2" id="KW-1185">Reference proteome</keyword>
<dbReference type="EMBL" id="CP034412">
    <property type="protein sequence ID" value="QCY48040.1"/>
    <property type="molecule type" value="Genomic_DNA"/>
</dbReference>
<dbReference type="InterPro" id="IPR040701">
    <property type="entry name" value="Bact_RF_family2"/>
</dbReference>
<dbReference type="KEGG" id="gcr:GcLGCM259_2333"/>
<dbReference type="Proteomes" id="UP000307000">
    <property type="component" value="Chromosome"/>
</dbReference>
<organism evidence="1 2">
    <name type="scientific">Glutamicibacter creatinolyticus</name>
    <dbReference type="NCBI Taxonomy" id="162496"/>
    <lineage>
        <taxon>Bacteria</taxon>
        <taxon>Bacillati</taxon>
        <taxon>Actinomycetota</taxon>
        <taxon>Actinomycetes</taxon>
        <taxon>Micrococcales</taxon>
        <taxon>Micrococcaceae</taxon>
        <taxon>Glutamicibacter</taxon>
    </lineage>
</organism>
<keyword evidence="1" id="KW-0808">Transferase</keyword>
<keyword evidence="1" id="KW-0489">Methyltransferase</keyword>
<name>A0A5B7WXP7_9MICC</name>
<evidence type="ECO:0000313" key="1">
    <source>
        <dbReference type="EMBL" id="QCY48040.1"/>
    </source>
</evidence>
<reference evidence="1 2" key="1">
    <citation type="submission" date="2018-12" db="EMBL/GenBank/DDBJ databases">
        <title>Complete Genome Sequence of Glutamicibacter creatinolyticus strain LGCM259,isolated from an abscess of a 12-year-old mare in Italy.</title>
        <authorList>
            <person name="Santos R.G."/>
            <person name="Silva A.L."/>
            <person name="Seyffert N."/>
            <person name="Castro T.L.P."/>
            <person name="Attili A.R."/>
            <person name="Rifici C."/>
            <person name="Mazzullo G."/>
            <person name="Brenig B."/>
            <person name="Venanzi F."/>
            <person name="Azevedo V."/>
        </authorList>
    </citation>
    <scope>NUCLEOTIDE SEQUENCE [LARGE SCALE GENOMIC DNA]</scope>
    <source>
        <strain evidence="1 2">LGCM 259</strain>
    </source>
</reference>
<dbReference type="Pfam" id="PF18844">
    <property type="entry name" value="baeRF_family2"/>
    <property type="match status" value="1"/>
</dbReference>
<dbReference type="GO" id="GO:0032259">
    <property type="term" value="P:methylation"/>
    <property type="evidence" value="ECO:0007669"/>
    <property type="project" value="UniProtKB-KW"/>
</dbReference>
<gene>
    <name evidence="1" type="ORF">GcLGCM259_2333</name>
</gene>
<accession>A0A5B7WXP7</accession>
<proteinExistence type="predicted"/>
<dbReference type="AlphaFoldDB" id="A0A5B7WXP7"/>
<evidence type="ECO:0000313" key="2">
    <source>
        <dbReference type="Proteomes" id="UP000307000"/>
    </source>
</evidence>
<protein>
    <submittedName>
        <fullName evidence="1">Glycine cleavage system aminomethyltransferase GcvT</fullName>
    </submittedName>
</protein>
<dbReference type="GO" id="GO:0008168">
    <property type="term" value="F:methyltransferase activity"/>
    <property type="evidence" value="ECO:0007669"/>
    <property type="project" value="UniProtKB-KW"/>
</dbReference>